<evidence type="ECO:0000313" key="3">
    <source>
        <dbReference type="Proteomes" id="UP000193411"/>
    </source>
</evidence>
<name>A0A1Y2HGP2_9FUNG</name>
<feature type="region of interest" description="Disordered" evidence="1">
    <location>
        <begin position="1"/>
        <end position="42"/>
    </location>
</feature>
<gene>
    <name evidence="2" type="ORF">BCR44DRAFT_1437573</name>
</gene>
<keyword evidence="3" id="KW-1185">Reference proteome</keyword>
<accession>A0A1Y2HGP2</accession>
<sequence length="73" mass="7671">MASSSAACSMGIADCGRGGGSESRKRAWVRATSGRSTCPAGADSERCLNWRVEAGEREGNQPLGQNVEVRDRA</sequence>
<organism evidence="2 3">
    <name type="scientific">Catenaria anguillulae PL171</name>
    <dbReference type="NCBI Taxonomy" id="765915"/>
    <lineage>
        <taxon>Eukaryota</taxon>
        <taxon>Fungi</taxon>
        <taxon>Fungi incertae sedis</taxon>
        <taxon>Blastocladiomycota</taxon>
        <taxon>Blastocladiomycetes</taxon>
        <taxon>Blastocladiales</taxon>
        <taxon>Catenariaceae</taxon>
        <taxon>Catenaria</taxon>
    </lineage>
</organism>
<protein>
    <submittedName>
        <fullName evidence="2">Uncharacterized protein</fullName>
    </submittedName>
</protein>
<comment type="caution">
    <text evidence="2">The sequence shown here is derived from an EMBL/GenBank/DDBJ whole genome shotgun (WGS) entry which is preliminary data.</text>
</comment>
<dbReference type="EMBL" id="MCFL01000033">
    <property type="protein sequence ID" value="ORZ33770.1"/>
    <property type="molecule type" value="Genomic_DNA"/>
</dbReference>
<evidence type="ECO:0000256" key="1">
    <source>
        <dbReference type="SAM" id="MobiDB-lite"/>
    </source>
</evidence>
<proteinExistence type="predicted"/>
<dbReference type="AlphaFoldDB" id="A0A1Y2HGP2"/>
<reference evidence="2 3" key="1">
    <citation type="submission" date="2016-07" db="EMBL/GenBank/DDBJ databases">
        <title>Pervasive Adenine N6-methylation of Active Genes in Fungi.</title>
        <authorList>
            <consortium name="DOE Joint Genome Institute"/>
            <person name="Mondo S.J."/>
            <person name="Dannebaum R.O."/>
            <person name="Kuo R.C."/>
            <person name="Labutti K."/>
            <person name="Haridas S."/>
            <person name="Kuo A."/>
            <person name="Salamov A."/>
            <person name="Ahrendt S.R."/>
            <person name="Lipzen A."/>
            <person name="Sullivan W."/>
            <person name="Andreopoulos W.B."/>
            <person name="Clum A."/>
            <person name="Lindquist E."/>
            <person name="Daum C."/>
            <person name="Ramamoorthy G.K."/>
            <person name="Gryganskyi A."/>
            <person name="Culley D."/>
            <person name="Magnuson J.K."/>
            <person name="James T.Y."/>
            <person name="O'Malley M.A."/>
            <person name="Stajich J.E."/>
            <person name="Spatafora J.W."/>
            <person name="Visel A."/>
            <person name="Grigoriev I.V."/>
        </authorList>
    </citation>
    <scope>NUCLEOTIDE SEQUENCE [LARGE SCALE GENOMIC DNA]</scope>
    <source>
        <strain evidence="2 3">PL171</strain>
    </source>
</reference>
<dbReference type="Proteomes" id="UP000193411">
    <property type="component" value="Unassembled WGS sequence"/>
</dbReference>
<evidence type="ECO:0000313" key="2">
    <source>
        <dbReference type="EMBL" id="ORZ33770.1"/>
    </source>
</evidence>